<sequence length="59" mass="6832">MFSLESTGLTGLFVNEHPHRALTVVYGRILRSLEQMPVNAAYRQYTEQIVKRRLALVQE</sequence>
<comment type="function">
    <text evidence="1">Accessory subunit of the mitochondrial membrane respiratory chain NADH dehydrogenase (Complex I), that is believed not to be involved in catalysis. Complex I functions in the transfer of electrons from NADH to the respiratory chain. The immediate electron acceptor for the enzyme is believed to be ubiquinone.</text>
</comment>
<dbReference type="PANTHER" id="PTHR12653:SF0">
    <property type="entry name" value="NADH DEHYDROGENASE [UBIQUINONE] 1 ALPHA SUBCOMPLEX SUBUNIT 5"/>
    <property type="match status" value="1"/>
</dbReference>
<dbReference type="WBParaSite" id="ASIM_0000978701-mRNA-1">
    <property type="protein sequence ID" value="ASIM_0000978701-mRNA-1"/>
    <property type="gene ID" value="ASIM_0000978701"/>
</dbReference>
<dbReference type="EMBL" id="UYRR01029444">
    <property type="protein sequence ID" value="VDK40064.1"/>
    <property type="molecule type" value="Genomic_DNA"/>
</dbReference>
<dbReference type="PANTHER" id="PTHR12653">
    <property type="entry name" value="NADH-UBIQUINONE OXIDOREDUCTASE 13 KD-B SUBUNIT"/>
    <property type="match status" value="1"/>
</dbReference>
<comment type="subcellular location">
    <subcellularLocation>
        <location evidence="2">Mitochondrion inner membrane</location>
        <topology evidence="2">Peripheral membrane protein</topology>
        <orientation evidence="2">Matrix side</orientation>
    </subcellularLocation>
</comment>
<comment type="subunit">
    <text evidence="4">Complex I is composed of 45 different subunits.</text>
</comment>
<keyword evidence="6" id="KW-0679">Respiratory chain</keyword>
<name>A0A0M3JQ36_ANISI</name>
<evidence type="ECO:0000256" key="5">
    <source>
        <dbReference type="ARBA" id="ARBA00022448"/>
    </source>
</evidence>
<dbReference type="AlphaFoldDB" id="A0A0M3JQ36"/>
<evidence type="ECO:0000313" key="12">
    <source>
        <dbReference type="Proteomes" id="UP000267096"/>
    </source>
</evidence>
<evidence type="ECO:0000256" key="4">
    <source>
        <dbReference type="ARBA" id="ARBA00011533"/>
    </source>
</evidence>
<evidence type="ECO:0000256" key="3">
    <source>
        <dbReference type="ARBA" id="ARBA00010261"/>
    </source>
</evidence>
<keyword evidence="5" id="KW-0813">Transport</keyword>
<keyword evidence="10" id="KW-0472">Membrane</keyword>
<proteinExistence type="inferred from homology"/>
<evidence type="ECO:0000313" key="11">
    <source>
        <dbReference type="EMBL" id="VDK40064.1"/>
    </source>
</evidence>
<evidence type="ECO:0000256" key="8">
    <source>
        <dbReference type="ARBA" id="ARBA00022982"/>
    </source>
</evidence>
<dbReference type="OrthoDB" id="286811at2759"/>
<accession>A0A0M3JQ36</accession>
<reference evidence="13" key="1">
    <citation type="submission" date="2017-02" db="UniProtKB">
        <authorList>
            <consortium name="WormBaseParasite"/>
        </authorList>
    </citation>
    <scope>IDENTIFICATION</scope>
</reference>
<organism evidence="13">
    <name type="scientific">Anisakis simplex</name>
    <name type="common">Herring worm</name>
    <dbReference type="NCBI Taxonomy" id="6269"/>
    <lineage>
        <taxon>Eukaryota</taxon>
        <taxon>Metazoa</taxon>
        <taxon>Ecdysozoa</taxon>
        <taxon>Nematoda</taxon>
        <taxon>Chromadorea</taxon>
        <taxon>Rhabditida</taxon>
        <taxon>Spirurina</taxon>
        <taxon>Ascaridomorpha</taxon>
        <taxon>Ascaridoidea</taxon>
        <taxon>Anisakidae</taxon>
        <taxon>Anisakis</taxon>
        <taxon>Anisakis simplex complex</taxon>
    </lineage>
</organism>
<evidence type="ECO:0000256" key="2">
    <source>
        <dbReference type="ARBA" id="ARBA00004443"/>
    </source>
</evidence>
<keyword evidence="7" id="KW-0999">Mitochondrion inner membrane</keyword>
<keyword evidence="9" id="KW-0496">Mitochondrion</keyword>
<dbReference type="InterPro" id="IPR006806">
    <property type="entry name" value="NDUFA5"/>
</dbReference>
<protein>
    <submittedName>
        <fullName evidence="13">Transposase</fullName>
    </submittedName>
</protein>
<reference evidence="11 12" key="2">
    <citation type="submission" date="2018-11" db="EMBL/GenBank/DDBJ databases">
        <authorList>
            <consortium name="Pathogen Informatics"/>
        </authorList>
    </citation>
    <scope>NUCLEOTIDE SEQUENCE [LARGE SCALE GENOMIC DNA]</scope>
</reference>
<evidence type="ECO:0000256" key="7">
    <source>
        <dbReference type="ARBA" id="ARBA00022792"/>
    </source>
</evidence>
<evidence type="ECO:0000256" key="1">
    <source>
        <dbReference type="ARBA" id="ARBA00003195"/>
    </source>
</evidence>
<keyword evidence="8" id="KW-0249">Electron transport</keyword>
<dbReference type="Proteomes" id="UP000267096">
    <property type="component" value="Unassembled WGS sequence"/>
</dbReference>
<gene>
    <name evidence="11" type="ORF">ASIM_LOCUS9522</name>
</gene>
<evidence type="ECO:0000256" key="9">
    <source>
        <dbReference type="ARBA" id="ARBA00023128"/>
    </source>
</evidence>
<dbReference type="GO" id="GO:0005743">
    <property type="term" value="C:mitochondrial inner membrane"/>
    <property type="evidence" value="ECO:0007669"/>
    <property type="project" value="UniProtKB-SubCell"/>
</dbReference>
<evidence type="ECO:0000256" key="6">
    <source>
        <dbReference type="ARBA" id="ARBA00022660"/>
    </source>
</evidence>
<dbReference type="Pfam" id="PF04716">
    <property type="entry name" value="ETC_C1_NDUFA5"/>
    <property type="match status" value="1"/>
</dbReference>
<keyword evidence="12" id="KW-1185">Reference proteome</keyword>
<evidence type="ECO:0000256" key="10">
    <source>
        <dbReference type="ARBA" id="ARBA00023136"/>
    </source>
</evidence>
<dbReference type="GO" id="GO:0022904">
    <property type="term" value="P:respiratory electron transport chain"/>
    <property type="evidence" value="ECO:0007669"/>
    <property type="project" value="InterPro"/>
</dbReference>
<evidence type="ECO:0000313" key="13">
    <source>
        <dbReference type="WBParaSite" id="ASIM_0000978701-mRNA-1"/>
    </source>
</evidence>
<comment type="similarity">
    <text evidence="3">Belongs to the complex I NDUFA5 subunit family.</text>
</comment>